<protein>
    <submittedName>
        <fullName evidence="1">Uncharacterized protein</fullName>
    </submittedName>
</protein>
<organism evidence="1 2">
    <name type="scientific">Decorospora gaudefroyi</name>
    <dbReference type="NCBI Taxonomy" id="184978"/>
    <lineage>
        <taxon>Eukaryota</taxon>
        <taxon>Fungi</taxon>
        <taxon>Dikarya</taxon>
        <taxon>Ascomycota</taxon>
        <taxon>Pezizomycotina</taxon>
        <taxon>Dothideomycetes</taxon>
        <taxon>Pleosporomycetidae</taxon>
        <taxon>Pleosporales</taxon>
        <taxon>Pleosporineae</taxon>
        <taxon>Pleosporaceae</taxon>
        <taxon>Decorospora</taxon>
    </lineage>
</organism>
<accession>A0A6A5KBC3</accession>
<name>A0A6A5KBC3_9PLEO</name>
<reference evidence="1" key="1">
    <citation type="submission" date="2020-01" db="EMBL/GenBank/DDBJ databases">
        <authorList>
            <consortium name="DOE Joint Genome Institute"/>
            <person name="Haridas S."/>
            <person name="Albert R."/>
            <person name="Binder M."/>
            <person name="Bloem J."/>
            <person name="Labutti K."/>
            <person name="Salamov A."/>
            <person name="Andreopoulos B."/>
            <person name="Baker S.E."/>
            <person name="Barry K."/>
            <person name="Bills G."/>
            <person name="Bluhm B.H."/>
            <person name="Cannon C."/>
            <person name="Castanera R."/>
            <person name="Culley D.E."/>
            <person name="Daum C."/>
            <person name="Ezra D."/>
            <person name="Gonzalez J.B."/>
            <person name="Henrissat B."/>
            <person name="Kuo A."/>
            <person name="Liang C."/>
            <person name="Lipzen A."/>
            <person name="Lutzoni F."/>
            <person name="Magnuson J."/>
            <person name="Mondo S."/>
            <person name="Nolan M."/>
            <person name="Ohm R."/>
            <person name="Pangilinan J."/>
            <person name="Park H.-J."/>
            <person name="Ramirez L."/>
            <person name="Alfaro M."/>
            <person name="Sun H."/>
            <person name="Tritt A."/>
            <person name="Yoshinaga Y."/>
            <person name="Zwiers L.-H."/>
            <person name="Turgeon B.G."/>
            <person name="Goodwin S.B."/>
            <person name="Spatafora J.W."/>
            <person name="Crous P.W."/>
            <person name="Grigoriev I.V."/>
        </authorList>
    </citation>
    <scope>NUCLEOTIDE SEQUENCE</scope>
    <source>
        <strain evidence="1">P77</strain>
    </source>
</reference>
<evidence type="ECO:0000313" key="2">
    <source>
        <dbReference type="Proteomes" id="UP000800040"/>
    </source>
</evidence>
<proteinExistence type="predicted"/>
<dbReference type="Proteomes" id="UP000800040">
    <property type="component" value="Unassembled WGS sequence"/>
</dbReference>
<evidence type="ECO:0000313" key="1">
    <source>
        <dbReference type="EMBL" id="KAF1832142.1"/>
    </source>
</evidence>
<dbReference type="EMBL" id="ML975346">
    <property type="protein sequence ID" value="KAF1832142.1"/>
    <property type="molecule type" value="Genomic_DNA"/>
</dbReference>
<sequence length="218" mass="23582">MSNFTAAPSGSSRWPLLPYLPPALVPTNSAPQPIEVLEKTPTAFFAFPMVILTASEPRIPITITTLAQLGVLLVKYRASPSYGNTALSTPLDTTKRLDPIFAGRVLTDTLRDLEGLLLAICRLVNVKPELESVEGAFDETATVTASNMNRRIWNVASPVVFLNGQRASVHATATNSRYSPDCAITIMYSITERLKLAGQSKDIVRDLGKAADVDQPAQ</sequence>
<gene>
    <name evidence="1" type="ORF">BDW02DRAFT_581512</name>
</gene>
<dbReference type="AlphaFoldDB" id="A0A6A5KBC3"/>
<keyword evidence="2" id="KW-1185">Reference proteome</keyword>